<accession>A0A2K3ND25</accession>
<dbReference type="AlphaFoldDB" id="A0A2K3ND25"/>
<proteinExistence type="predicted"/>
<dbReference type="EMBL" id="ASHM01019506">
    <property type="protein sequence ID" value="PNY00924.1"/>
    <property type="molecule type" value="Genomic_DNA"/>
</dbReference>
<comment type="caution">
    <text evidence="1">The sequence shown here is derived from an EMBL/GenBank/DDBJ whole genome shotgun (WGS) entry which is preliminary data.</text>
</comment>
<organism evidence="1 2">
    <name type="scientific">Trifolium pratense</name>
    <name type="common">Red clover</name>
    <dbReference type="NCBI Taxonomy" id="57577"/>
    <lineage>
        <taxon>Eukaryota</taxon>
        <taxon>Viridiplantae</taxon>
        <taxon>Streptophyta</taxon>
        <taxon>Embryophyta</taxon>
        <taxon>Tracheophyta</taxon>
        <taxon>Spermatophyta</taxon>
        <taxon>Magnoliopsida</taxon>
        <taxon>eudicotyledons</taxon>
        <taxon>Gunneridae</taxon>
        <taxon>Pentapetalae</taxon>
        <taxon>rosids</taxon>
        <taxon>fabids</taxon>
        <taxon>Fabales</taxon>
        <taxon>Fabaceae</taxon>
        <taxon>Papilionoideae</taxon>
        <taxon>50 kb inversion clade</taxon>
        <taxon>NPAAA clade</taxon>
        <taxon>Hologalegina</taxon>
        <taxon>IRL clade</taxon>
        <taxon>Trifolieae</taxon>
        <taxon>Trifolium</taxon>
    </lineage>
</organism>
<protein>
    <submittedName>
        <fullName evidence="1">Uncharacterized protein</fullName>
    </submittedName>
</protein>
<feature type="non-terminal residue" evidence="1">
    <location>
        <position position="1"/>
    </location>
</feature>
<reference evidence="1 2" key="1">
    <citation type="journal article" date="2014" name="Am. J. Bot.">
        <title>Genome assembly and annotation for red clover (Trifolium pratense; Fabaceae).</title>
        <authorList>
            <person name="Istvanek J."/>
            <person name="Jaros M."/>
            <person name="Krenek A."/>
            <person name="Repkova J."/>
        </authorList>
    </citation>
    <scope>NUCLEOTIDE SEQUENCE [LARGE SCALE GENOMIC DNA]</scope>
    <source>
        <strain evidence="2">cv. Tatra</strain>
        <tissue evidence="1">Young leaves</tissue>
    </source>
</reference>
<dbReference type="Proteomes" id="UP000236291">
    <property type="component" value="Unassembled WGS sequence"/>
</dbReference>
<evidence type="ECO:0000313" key="2">
    <source>
        <dbReference type="Proteomes" id="UP000236291"/>
    </source>
</evidence>
<evidence type="ECO:0000313" key="1">
    <source>
        <dbReference type="EMBL" id="PNY00924.1"/>
    </source>
</evidence>
<name>A0A2K3ND25_TRIPR</name>
<reference evidence="1 2" key="2">
    <citation type="journal article" date="2017" name="Front. Plant Sci.">
        <title>Gene Classification and Mining of Molecular Markers Useful in Red Clover (Trifolium pratense) Breeding.</title>
        <authorList>
            <person name="Istvanek J."/>
            <person name="Dluhosova J."/>
            <person name="Dluhos P."/>
            <person name="Patkova L."/>
            <person name="Nedelnik J."/>
            <person name="Repkova J."/>
        </authorList>
    </citation>
    <scope>NUCLEOTIDE SEQUENCE [LARGE SCALE GENOMIC DNA]</scope>
    <source>
        <strain evidence="2">cv. Tatra</strain>
        <tissue evidence="1">Young leaves</tissue>
    </source>
</reference>
<gene>
    <name evidence="1" type="ORF">L195_g024211</name>
</gene>
<sequence length="38" mass="4163">RRSGGTGEMISRKRLAVVCGSHRKCCDSQPAAHHMLLL</sequence>